<dbReference type="OrthoDB" id="1584384at2759"/>
<dbReference type="AlphaFoldDB" id="A0A835P864"/>
<organism evidence="2 3">
    <name type="scientific">Vanilla planifolia</name>
    <name type="common">Vanilla</name>
    <dbReference type="NCBI Taxonomy" id="51239"/>
    <lineage>
        <taxon>Eukaryota</taxon>
        <taxon>Viridiplantae</taxon>
        <taxon>Streptophyta</taxon>
        <taxon>Embryophyta</taxon>
        <taxon>Tracheophyta</taxon>
        <taxon>Spermatophyta</taxon>
        <taxon>Magnoliopsida</taxon>
        <taxon>Liliopsida</taxon>
        <taxon>Asparagales</taxon>
        <taxon>Orchidaceae</taxon>
        <taxon>Vanilloideae</taxon>
        <taxon>Vanilleae</taxon>
        <taxon>Vanilla</taxon>
    </lineage>
</organism>
<protein>
    <submittedName>
        <fullName evidence="2">Uncharacterized protein</fullName>
    </submittedName>
</protein>
<gene>
    <name evidence="2" type="ORF">HPP92_028357</name>
</gene>
<evidence type="ECO:0000313" key="3">
    <source>
        <dbReference type="Proteomes" id="UP000636800"/>
    </source>
</evidence>
<accession>A0A835P864</accession>
<dbReference type="EMBL" id="JADCNL010000472">
    <property type="protein sequence ID" value="KAG0447419.1"/>
    <property type="molecule type" value="Genomic_DNA"/>
</dbReference>
<name>A0A835P864_VANPL</name>
<evidence type="ECO:0000256" key="1">
    <source>
        <dbReference type="SAM" id="MobiDB-lite"/>
    </source>
</evidence>
<reference evidence="2 3" key="1">
    <citation type="journal article" date="2020" name="Nat. Food">
        <title>A phased Vanilla planifolia genome enables genetic improvement of flavour and production.</title>
        <authorList>
            <person name="Hasing T."/>
            <person name="Tang H."/>
            <person name="Brym M."/>
            <person name="Khazi F."/>
            <person name="Huang T."/>
            <person name="Chambers A.H."/>
        </authorList>
    </citation>
    <scope>NUCLEOTIDE SEQUENCE [LARGE SCALE GENOMIC DNA]</scope>
    <source>
        <tissue evidence="2">Leaf</tissue>
    </source>
</reference>
<keyword evidence="3" id="KW-1185">Reference proteome</keyword>
<evidence type="ECO:0000313" key="2">
    <source>
        <dbReference type="EMBL" id="KAG0447419.1"/>
    </source>
</evidence>
<feature type="region of interest" description="Disordered" evidence="1">
    <location>
        <begin position="50"/>
        <end position="71"/>
    </location>
</feature>
<comment type="caution">
    <text evidence="2">The sequence shown here is derived from an EMBL/GenBank/DDBJ whole genome shotgun (WGS) entry which is preliminary data.</text>
</comment>
<sequence>MADDEAGWCQGSKPSGIIAGVDEGRMQVEAKDELETIDAEEVIDKVNDIGAKDGNREDAVQSMEIDEKKRI</sequence>
<dbReference type="Proteomes" id="UP000636800">
    <property type="component" value="Unassembled WGS sequence"/>
</dbReference>
<proteinExistence type="predicted"/>